<reference evidence="2" key="1">
    <citation type="submission" date="2016-06" db="EMBL/GenBank/DDBJ databases">
        <title>Four novel species of enterococci isolated from chicken manure.</title>
        <authorList>
            <person name="Van Tyne D."/>
        </authorList>
    </citation>
    <scope>NUCLEOTIDE SEQUENCE [LARGE SCALE GENOMIC DNA]</scope>
    <source>
        <strain evidence="2">JM9A</strain>
    </source>
</reference>
<gene>
    <name evidence="1" type="ORF">BAU18_002692</name>
</gene>
<keyword evidence="2" id="KW-1185">Reference proteome</keyword>
<sequence>MSNQQWQLVKEHFSEERQYIDGFYYRLRTLAEDEYELAVIHGGVCGENIYHPRMKVKETKGMLVPLSMYDNYSFPVVNLSYEDAPERLTDELQSLLQQFLQAKELI</sequence>
<dbReference type="Proteomes" id="UP001429357">
    <property type="component" value="Unassembled WGS sequence"/>
</dbReference>
<proteinExistence type="predicted"/>
<organism evidence="1 2">
    <name type="scientific">Enterococcus diestrammenae</name>
    <dbReference type="NCBI Taxonomy" id="1155073"/>
    <lineage>
        <taxon>Bacteria</taxon>
        <taxon>Bacillati</taxon>
        <taxon>Bacillota</taxon>
        <taxon>Bacilli</taxon>
        <taxon>Lactobacillales</taxon>
        <taxon>Enterococcaceae</taxon>
        <taxon>Enterococcus</taxon>
    </lineage>
</organism>
<evidence type="ECO:0000313" key="2">
    <source>
        <dbReference type="Proteomes" id="UP001429357"/>
    </source>
</evidence>
<reference evidence="1 2" key="2">
    <citation type="submission" date="2024-02" db="EMBL/GenBank/DDBJ databases">
        <title>The Genome Sequence of Enterococcus diestrammenae JM9A.</title>
        <authorList>
            <person name="Earl A."/>
            <person name="Manson A."/>
            <person name="Gilmore M."/>
            <person name="Sanders J."/>
            <person name="Shea T."/>
            <person name="Howe W."/>
            <person name="Livny J."/>
            <person name="Cuomo C."/>
            <person name="Neafsey D."/>
            <person name="Birren B."/>
        </authorList>
    </citation>
    <scope>NUCLEOTIDE SEQUENCE [LARGE SCALE GENOMIC DNA]</scope>
    <source>
        <strain evidence="1 2">JM9A</strain>
    </source>
</reference>
<evidence type="ECO:0000313" key="1">
    <source>
        <dbReference type="EMBL" id="MEO1783073.1"/>
    </source>
</evidence>
<dbReference type="EMBL" id="MAEI02000001">
    <property type="protein sequence ID" value="MEO1783073.1"/>
    <property type="molecule type" value="Genomic_DNA"/>
</dbReference>
<name>A0ABV0F4T0_9ENTE</name>
<protein>
    <submittedName>
        <fullName evidence="1">Uncharacterized protein</fullName>
    </submittedName>
</protein>
<dbReference type="RefSeq" id="WP_161868157.1">
    <property type="nucleotide sequence ID" value="NZ_JBMRGR010000004.1"/>
</dbReference>
<comment type="caution">
    <text evidence="1">The sequence shown here is derived from an EMBL/GenBank/DDBJ whole genome shotgun (WGS) entry which is preliminary data.</text>
</comment>
<accession>A0ABV0F4T0</accession>